<dbReference type="CDD" id="cd04280">
    <property type="entry name" value="ZnMc_astacin_like"/>
    <property type="match status" value="1"/>
</dbReference>
<evidence type="ECO:0000256" key="9">
    <source>
        <dbReference type="PIRNR" id="PIRNR036365"/>
    </source>
</evidence>
<dbReference type="InterPro" id="IPR017050">
    <property type="entry name" value="Metallopeptidase_nem"/>
</dbReference>
<dbReference type="GO" id="GO:0008270">
    <property type="term" value="F:zinc ion binding"/>
    <property type="evidence" value="ECO:0007669"/>
    <property type="project" value="UniProtKB-UniRule"/>
</dbReference>
<dbReference type="WBParaSite" id="MBELARI_LOCUS5933">
    <property type="protein sequence ID" value="MBELARI_LOCUS5933"/>
    <property type="gene ID" value="MBELARI_LOCUS5933"/>
</dbReference>
<evidence type="ECO:0000256" key="11">
    <source>
        <dbReference type="RuleBase" id="RU361183"/>
    </source>
</evidence>
<evidence type="ECO:0000256" key="5">
    <source>
        <dbReference type="ARBA" id="ARBA00022833"/>
    </source>
</evidence>
<keyword evidence="7" id="KW-1015">Disulfide bond</keyword>
<dbReference type="InterPro" id="IPR006026">
    <property type="entry name" value="Peptidase_Metallo"/>
</dbReference>
<keyword evidence="2 9" id="KW-0964">Secreted</keyword>
<evidence type="ECO:0000256" key="6">
    <source>
        <dbReference type="ARBA" id="ARBA00023049"/>
    </source>
</evidence>
<keyword evidence="10 11" id="KW-0378">Hydrolase</keyword>
<proteinExistence type="predicted"/>
<dbReference type="GO" id="GO:0004222">
    <property type="term" value="F:metalloendopeptidase activity"/>
    <property type="evidence" value="ECO:0007669"/>
    <property type="project" value="UniProtKB-UniRule"/>
</dbReference>
<keyword evidence="6 10" id="KW-0482">Metalloprotease</keyword>
<dbReference type="GO" id="GO:0018996">
    <property type="term" value="P:molting cycle, collagen and cuticulin-based cuticle"/>
    <property type="evidence" value="ECO:0007669"/>
    <property type="project" value="InterPro"/>
</dbReference>
<evidence type="ECO:0000256" key="7">
    <source>
        <dbReference type="ARBA" id="ARBA00023157"/>
    </source>
</evidence>
<dbReference type="InterPro" id="IPR034035">
    <property type="entry name" value="Astacin-like_dom"/>
</dbReference>
<dbReference type="PRINTS" id="PR00480">
    <property type="entry name" value="ASTACIN"/>
</dbReference>
<comment type="caution">
    <text evidence="10">Lacks conserved residue(s) required for the propagation of feature annotation.</text>
</comment>
<dbReference type="SUPFAM" id="SSF55486">
    <property type="entry name" value="Metalloproteases ('zincins'), catalytic domain"/>
    <property type="match status" value="1"/>
</dbReference>
<keyword evidence="3 10" id="KW-0479">Metal-binding</keyword>
<reference evidence="15" key="1">
    <citation type="submission" date="2024-02" db="UniProtKB">
        <authorList>
            <consortium name="WormBaseParasite"/>
        </authorList>
    </citation>
    <scope>IDENTIFICATION</scope>
</reference>
<comment type="cofactor">
    <cofactor evidence="10 11">
        <name>Zn(2+)</name>
        <dbReference type="ChEBI" id="CHEBI:29105"/>
    </cofactor>
    <text evidence="10 11">Binds 1 zinc ion per subunit.</text>
</comment>
<feature type="signal peptide" evidence="12">
    <location>
        <begin position="1"/>
        <end position="15"/>
    </location>
</feature>
<evidence type="ECO:0000256" key="2">
    <source>
        <dbReference type="ARBA" id="ARBA00022525"/>
    </source>
</evidence>
<name>A0AAF3FGB4_9BILA</name>
<organism evidence="14 15">
    <name type="scientific">Mesorhabditis belari</name>
    <dbReference type="NCBI Taxonomy" id="2138241"/>
    <lineage>
        <taxon>Eukaryota</taxon>
        <taxon>Metazoa</taxon>
        <taxon>Ecdysozoa</taxon>
        <taxon>Nematoda</taxon>
        <taxon>Chromadorea</taxon>
        <taxon>Rhabditida</taxon>
        <taxon>Rhabditina</taxon>
        <taxon>Rhabditomorpha</taxon>
        <taxon>Rhabditoidea</taxon>
        <taxon>Rhabditidae</taxon>
        <taxon>Mesorhabditinae</taxon>
        <taxon>Mesorhabditis</taxon>
    </lineage>
</organism>
<evidence type="ECO:0000256" key="8">
    <source>
        <dbReference type="ARBA" id="ARBA00023180"/>
    </source>
</evidence>
<evidence type="ECO:0000256" key="10">
    <source>
        <dbReference type="PROSITE-ProRule" id="PRU01211"/>
    </source>
</evidence>
<dbReference type="AlphaFoldDB" id="A0AAF3FGB4"/>
<dbReference type="PROSITE" id="PS01186">
    <property type="entry name" value="EGF_2"/>
    <property type="match status" value="1"/>
</dbReference>
<feature type="active site" evidence="10">
    <location>
        <position position="127"/>
    </location>
</feature>
<comment type="subcellular location">
    <subcellularLocation>
        <location evidence="1 9">Secreted</location>
    </subcellularLocation>
</comment>
<dbReference type="PROSITE" id="PS51864">
    <property type="entry name" value="ASTACIN"/>
    <property type="match status" value="1"/>
</dbReference>
<accession>A0AAF3FGB4</accession>
<dbReference type="Proteomes" id="UP000887575">
    <property type="component" value="Unassembled WGS sequence"/>
</dbReference>
<dbReference type="GO" id="GO:0006508">
    <property type="term" value="P:proteolysis"/>
    <property type="evidence" value="ECO:0007669"/>
    <property type="project" value="UniProtKB-KW"/>
</dbReference>
<dbReference type="Gene3D" id="3.40.390.10">
    <property type="entry name" value="Collagenase (Catalytic Domain)"/>
    <property type="match status" value="1"/>
</dbReference>
<evidence type="ECO:0000313" key="15">
    <source>
        <dbReference type="WBParaSite" id="MBELARI_LOCUS5933"/>
    </source>
</evidence>
<dbReference type="InterPro" id="IPR001506">
    <property type="entry name" value="Peptidase_M12A"/>
</dbReference>
<dbReference type="PIRSF" id="PIRSF036365">
    <property type="entry name" value="Astacin_nematoda"/>
    <property type="match status" value="1"/>
</dbReference>
<evidence type="ECO:0000256" key="12">
    <source>
        <dbReference type="SAM" id="SignalP"/>
    </source>
</evidence>
<dbReference type="InterPro" id="IPR024079">
    <property type="entry name" value="MetalloPept_cat_dom_sf"/>
</dbReference>
<dbReference type="PANTHER" id="PTHR10127">
    <property type="entry name" value="DISCOIDIN, CUB, EGF, LAMININ , AND ZINC METALLOPROTEASE DOMAIN CONTAINING"/>
    <property type="match status" value="1"/>
</dbReference>
<dbReference type="PANTHER" id="PTHR10127:SF862">
    <property type="entry name" value="ZINC METALLOPROTEINASE NAS-27"/>
    <property type="match status" value="1"/>
</dbReference>
<evidence type="ECO:0000256" key="4">
    <source>
        <dbReference type="ARBA" id="ARBA00022729"/>
    </source>
</evidence>
<keyword evidence="5 10" id="KW-0862">Zinc</keyword>
<evidence type="ECO:0000259" key="13">
    <source>
        <dbReference type="PROSITE" id="PS51864"/>
    </source>
</evidence>
<evidence type="ECO:0000256" key="3">
    <source>
        <dbReference type="ARBA" id="ARBA00022723"/>
    </source>
</evidence>
<protein>
    <recommendedName>
        <fullName evidence="9">Zinc metalloproteinase</fullName>
    </recommendedName>
</protein>
<feature type="binding site" evidence="10">
    <location>
        <position position="130"/>
    </location>
    <ligand>
        <name>Zn(2+)</name>
        <dbReference type="ChEBI" id="CHEBI:29105"/>
        <note>catalytic</note>
    </ligand>
</feature>
<dbReference type="GO" id="GO:0005576">
    <property type="term" value="C:extracellular region"/>
    <property type="evidence" value="ECO:0007669"/>
    <property type="project" value="UniProtKB-SubCell"/>
</dbReference>
<evidence type="ECO:0000313" key="14">
    <source>
        <dbReference type="Proteomes" id="UP000887575"/>
    </source>
</evidence>
<dbReference type="InterPro" id="IPR000742">
    <property type="entry name" value="EGF"/>
</dbReference>
<keyword evidence="4 12" id="KW-0732">Signal</keyword>
<feature type="binding site" evidence="10">
    <location>
        <position position="126"/>
    </location>
    <ligand>
        <name>Zn(2+)</name>
        <dbReference type="ChEBI" id="CHEBI:29105"/>
        <note>catalytic</note>
    </ligand>
</feature>
<dbReference type="SMART" id="SM00235">
    <property type="entry name" value="ZnMc"/>
    <property type="match status" value="1"/>
</dbReference>
<dbReference type="Pfam" id="PF01400">
    <property type="entry name" value="Astacin"/>
    <property type="match status" value="1"/>
</dbReference>
<keyword evidence="14" id="KW-1185">Reference proteome</keyword>
<keyword evidence="8" id="KW-0325">Glycoprotein</keyword>
<evidence type="ECO:0000256" key="1">
    <source>
        <dbReference type="ARBA" id="ARBA00004613"/>
    </source>
</evidence>
<feature type="chain" id="PRO_5042275574" description="Zinc metalloproteinase" evidence="12">
    <location>
        <begin position="16"/>
        <end position="408"/>
    </location>
</feature>
<feature type="domain" description="Peptidase M12A" evidence="13">
    <location>
        <begin position="30"/>
        <end position="231"/>
    </location>
</feature>
<keyword evidence="10 11" id="KW-0645">Protease</keyword>
<sequence>MLLLLTSILCNIALSQYDSFIDLRKDTLFNAESGKRWPRSTPIPFRFDFAIHLPSRQKIRRVLRFIEEKSCVRFVENPRNANLNVPTVHVINDRTCWSRVGAHFDSNEQNLSIPFGCTDSFGVVAHEIFHLLGFEHTQTRIDRNNHIKVNESNIKPKELSQYEIHEDLPSIVYRFPYEFGSVMHYAAYGNSLDADHPTILPKNRDFIRTIGQRLRISFLDLLLLNEFYGCFDPSKCLEITCKNGGVPNCSCFCPKGFSGERCDDVEPASSKNPNCSTVLEADSHWKAHKVELDSGVRNNGENLFQPEECWVHLEAPLGHQIEVRFVEFSGKCDHICSLNGVELKTRDFEMTGLRDCCAELLLSKTFTSSKERFVIGAFARNNATIFSFQFRSVRREIVDEVIQLDNQI</sequence>
<feature type="binding site" evidence="10">
    <location>
        <position position="136"/>
    </location>
    <ligand>
        <name>Zn(2+)</name>
        <dbReference type="ChEBI" id="CHEBI:29105"/>
        <note>catalytic</note>
    </ligand>
</feature>